<organism evidence="2 3">
    <name type="scientific">Rubinisphaera brasiliensis (strain ATCC 49424 / DSM 5305 / JCM 21570 / IAM 15109 / NBRC 103401 / IFAM 1448)</name>
    <name type="common">Planctomyces brasiliensis</name>
    <dbReference type="NCBI Taxonomy" id="756272"/>
    <lineage>
        <taxon>Bacteria</taxon>
        <taxon>Pseudomonadati</taxon>
        <taxon>Planctomycetota</taxon>
        <taxon>Planctomycetia</taxon>
        <taxon>Planctomycetales</taxon>
        <taxon>Planctomycetaceae</taxon>
        <taxon>Rubinisphaera</taxon>
    </lineage>
</organism>
<dbReference type="HOGENOM" id="CLU_071049_1_0_0"/>
<keyword evidence="3" id="KW-1185">Reference proteome</keyword>
<dbReference type="Proteomes" id="UP000006860">
    <property type="component" value="Chromosome"/>
</dbReference>
<gene>
    <name evidence="2" type="ordered locus">Plabr_0253</name>
</gene>
<dbReference type="KEGG" id="pbs:Plabr_0253"/>
<reference evidence="3" key="1">
    <citation type="submission" date="2011-02" db="EMBL/GenBank/DDBJ databases">
        <title>The complete genome of Planctomyces brasiliensis DSM 5305.</title>
        <authorList>
            <person name="Lucas S."/>
            <person name="Copeland A."/>
            <person name="Lapidus A."/>
            <person name="Bruce D."/>
            <person name="Goodwin L."/>
            <person name="Pitluck S."/>
            <person name="Kyrpides N."/>
            <person name="Mavromatis K."/>
            <person name="Pagani I."/>
            <person name="Ivanova N."/>
            <person name="Ovchinnikova G."/>
            <person name="Lu M."/>
            <person name="Detter J.C."/>
            <person name="Han C."/>
            <person name="Land M."/>
            <person name="Hauser L."/>
            <person name="Markowitz V."/>
            <person name="Cheng J.-F."/>
            <person name="Hugenholtz P."/>
            <person name="Woyke T."/>
            <person name="Wu D."/>
            <person name="Tindall B."/>
            <person name="Pomrenke H.G."/>
            <person name="Brambilla E."/>
            <person name="Klenk H.-P."/>
            <person name="Eisen J.A."/>
        </authorList>
    </citation>
    <scope>NUCLEOTIDE SEQUENCE [LARGE SCALE GENOMIC DNA]</scope>
    <source>
        <strain evidence="3">ATCC 49424 / DSM 5305 / JCM 21570 / NBRC 103401 / IFAM 1448</strain>
    </source>
</reference>
<dbReference type="EMBL" id="CP002546">
    <property type="protein sequence ID" value="ADY57882.1"/>
    <property type="molecule type" value="Genomic_DNA"/>
</dbReference>
<dbReference type="STRING" id="756272.Plabr_0253"/>
<evidence type="ECO:0000313" key="3">
    <source>
        <dbReference type="Proteomes" id="UP000006860"/>
    </source>
</evidence>
<name>F0SPH8_RUBBR</name>
<dbReference type="eggNOG" id="COG0457">
    <property type="taxonomic scope" value="Bacteria"/>
</dbReference>
<dbReference type="RefSeq" id="WP_013626626.1">
    <property type="nucleotide sequence ID" value="NC_015174.1"/>
</dbReference>
<dbReference type="AlphaFoldDB" id="F0SPH8"/>
<protein>
    <recommendedName>
        <fullName evidence="1">Polysaccharide pyruvyl transferase domain-containing protein</fullName>
    </recommendedName>
</protein>
<feature type="domain" description="Polysaccharide pyruvyl transferase" evidence="1">
    <location>
        <begin position="77"/>
        <end position="187"/>
    </location>
</feature>
<evidence type="ECO:0000259" key="1">
    <source>
        <dbReference type="Pfam" id="PF04230"/>
    </source>
</evidence>
<sequence length="264" mass="29127">MGTLPLHWRRDRQFNFGDRISPWLLEELTGTPPVWANVDSAVPYLTLVGSFLEIVSDQAHVWGTGLLHSSHQPQPAAHYHAVRGPLSRQKILSAGGSCPEIYGDPVQLLPELAPLSLTPKYVGIIPQWREAKAGCYQIVCDPRLKLLDITAPRQQFLTQLSECRAVLSGSLHGLIAAHAYGIPAMWIQPTSRPLGDGFKFRDYLASVGQPVERGATFDSEADLLRLADSARQVKFDLQPFREAFPGEQFGVTLVGRDRRGNIGA</sequence>
<proteinExistence type="predicted"/>
<evidence type="ECO:0000313" key="2">
    <source>
        <dbReference type="EMBL" id="ADY57882.1"/>
    </source>
</evidence>
<dbReference type="Pfam" id="PF04230">
    <property type="entry name" value="PS_pyruv_trans"/>
    <property type="match status" value="1"/>
</dbReference>
<accession>F0SPH8</accession>
<dbReference type="InterPro" id="IPR007345">
    <property type="entry name" value="Polysacch_pyruvyl_Trfase"/>
</dbReference>